<proteinExistence type="predicted"/>
<keyword evidence="4 6" id="KW-1133">Transmembrane helix</keyword>
<dbReference type="HOGENOM" id="CLU_079569_0_1_11"/>
<feature type="transmembrane region" description="Helical" evidence="6">
    <location>
        <begin position="37"/>
        <end position="63"/>
    </location>
</feature>
<evidence type="ECO:0000256" key="4">
    <source>
        <dbReference type="ARBA" id="ARBA00022989"/>
    </source>
</evidence>
<evidence type="ECO:0000256" key="6">
    <source>
        <dbReference type="SAM" id="Phobius"/>
    </source>
</evidence>
<dbReference type="AlphaFoldDB" id="I7KIB5"/>
<evidence type="ECO:0000256" key="5">
    <source>
        <dbReference type="ARBA" id="ARBA00023136"/>
    </source>
</evidence>
<dbReference type="eggNOG" id="COG1280">
    <property type="taxonomic scope" value="Bacteria"/>
</dbReference>
<feature type="transmembrane region" description="Helical" evidence="6">
    <location>
        <begin position="152"/>
        <end position="174"/>
    </location>
</feature>
<reference evidence="8 9" key="2">
    <citation type="submission" date="2012-08" db="EMBL/GenBank/DDBJ databases">
        <title>The Genome Sequence of Turicella otitidis ATCC 51513.</title>
        <authorList>
            <consortium name="The Broad Institute Genome Sequencing Platform"/>
            <person name="Earl A."/>
            <person name="Ward D."/>
            <person name="Feldgarden M."/>
            <person name="Gevers D."/>
            <person name="Huys G."/>
            <person name="Walker B."/>
            <person name="Young S.K."/>
            <person name="Zeng Q."/>
            <person name="Gargeya S."/>
            <person name="Fitzgerald M."/>
            <person name="Haas B."/>
            <person name="Abouelleil A."/>
            <person name="Alvarado L."/>
            <person name="Arachchi H.M."/>
            <person name="Berlin A.M."/>
            <person name="Chapman S.B."/>
            <person name="Goldberg J."/>
            <person name="Griggs A."/>
            <person name="Gujja S."/>
            <person name="Hansen M."/>
            <person name="Howarth C."/>
            <person name="Imamovic A."/>
            <person name="Larimer J."/>
            <person name="McCowen C."/>
            <person name="Montmayeur A."/>
            <person name="Murphy C."/>
            <person name="Neiman D."/>
            <person name="Pearson M."/>
            <person name="Priest M."/>
            <person name="Roberts A."/>
            <person name="Saif S."/>
            <person name="Shea T."/>
            <person name="Sisk P."/>
            <person name="Sykes S."/>
            <person name="Wortman J."/>
            <person name="Nusbaum C."/>
            <person name="Birren B."/>
        </authorList>
    </citation>
    <scope>NUCLEOTIDE SEQUENCE [LARGE SCALE GENOMIC DNA]</scope>
    <source>
        <strain evidence="8 9">ATCC 51513</strain>
    </source>
</reference>
<name>I7KIB5_9CORY</name>
<dbReference type="PANTHER" id="PTHR30086">
    <property type="entry name" value="ARGININE EXPORTER PROTEIN ARGO"/>
    <property type="match status" value="1"/>
</dbReference>
<dbReference type="OrthoDB" id="9784202at2"/>
<evidence type="ECO:0000256" key="3">
    <source>
        <dbReference type="ARBA" id="ARBA00022692"/>
    </source>
</evidence>
<dbReference type="Proteomes" id="UP000006078">
    <property type="component" value="Unassembled WGS sequence"/>
</dbReference>
<feature type="transmembrane region" description="Helical" evidence="6">
    <location>
        <begin position="195"/>
        <end position="215"/>
    </location>
</feature>
<gene>
    <name evidence="7" type="primary">argO</name>
    <name evidence="7" type="ORF">BN46_0092</name>
    <name evidence="8" type="ORF">HMPREF9719_00479</name>
</gene>
<sequence>MSPAALAGIAGLNLLGSASPGPDVLLATRVATKSRKHAYFTIAGTHIGVLLWTTLTVVGAAALFTAYPEIVSIVSLVGGAFIALMGRGMLLSGLKQRSNPELRNLSASEQLGTPWHCLRIGLATNLANPKIVLFQAALIAPALPPSPAPADAALIIAALWLPSIALFTAFATVVSSNAVRRRLINAGPYIDIGAGLFFIVAGAIIAVVGVVELAAEYL</sequence>
<dbReference type="PATRIC" id="fig|883169.3.peg.451"/>
<reference evidence="7 10" key="1">
    <citation type="journal article" date="2012" name="J. Bacteriol.">
        <title>Draft Genome Sequence of Turicella otitidis ATCC 51513, Isolated from Middle Ear Fluid from a Child with Otitis Media.</title>
        <authorList>
            <person name="Brinkrolf K."/>
            <person name="Schneider J."/>
            <person name="Knecht M."/>
            <person name="Ruckert C."/>
            <person name="Tauch A."/>
        </authorList>
    </citation>
    <scope>NUCLEOTIDE SEQUENCE [LARGE SCALE GENOMIC DNA]</scope>
    <source>
        <strain evidence="7 10">ATCC 51513</strain>
    </source>
</reference>
<dbReference type="GO" id="GO:0005886">
    <property type="term" value="C:plasma membrane"/>
    <property type="evidence" value="ECO:0007669"/>
    <property type="project" value="UniProtKB-SubCell"/>
</dbReference>
<comment type="caution">
    <text evidence="7">The sequence shown here is derived from an EMBL/GenBank/DDBJ whole genome shotgun (WGS) entry which is preliminary data.</text>
</comment>
<keyword evidence="3 6" id="KW-0812">Transmembrane</keyword>
<dbReference type="InterPro" id="IPR001123">
    <property type="entry name" value="LeuE-type"/>
</dbReference>
<keyword evidence="5 6" id="KW-0472">Membrane</keyword>
<dbReference type="EMBL" id="CAJZ01000010">
    <property type="protein sequence ID" value="CCI82845.1"/>
    <property type="molecule type" value="Genomic_DNA"/>
</dbReference>
<dbReference type="STRING" id="29321.AAV33_07655"/>
<evidence type="ECO:0000313" key="8">
    <source>
        <dbReference type="EMBL" id="EJZ82598.1"/>
    </source>
</evidence>
<evidence type="ECO:0000313" key="7">
    <source>
        <dbReference type="EMBL" id="CCI82845.1"/>
    </source>
</evidence>
<evidence type="ECO:0000313" key="10">
    <source>
        <dbReference type="Proteomes" id="UP000011016"/>
    </source>
</evidence>
<dbReference type="Proteomes" id="UP000011016">
    <property type="component" value="Unassembled WGS sequence"/>
</dbReference>
<feature type="transmembrane region" description="Helical" evidence="6">
    <location>
        <begin position="70"/>
        <end position="90"/>
    </location>
</feature>
<keyword evidence="2" id="KW-1003">Cell membrane</keyword>
<evidence type="ECO:0000256" key="1">
    <source>
        <dbReference type="ARBA" id="ARBA00004651"/>
    </source>
</evidence>
<protein>
    <submittedName>
        <fullName evidence="7">Putative membrane protein</fullName>
    </submittedName>
</protein>
<comment type="subcellular location">
    <subcellularLocation>
        <location evidence="1">Cell membrane</location>
        <topology evidence="1">Multi-pass membrane protein</topology>
    </subcellularLocation>
</comment>
<evidence type="ECO:0000256" key="2">
    <source>
        <dbReference type="ARBA" id="ARBA00022475"/>
    </source>
</evidence>
<keyword evidence="9" id="KW-1185">Reference proteome</keyword>
<dbReference type="RefSeq" id="WP_004600369.1">
    <property type="nucleotide sequence ID" value="NZ_HF541865.1"/>
</dbReference>
<organism evidence="7 10">
    <name type="scientific">Corynebacterium otitidis ATCC 51513</name>
    <dbReference type="NCBI Taxonomy" id="883169"/>
    <lineage>
        <taxon>Bacteria</taxon>
        <taxon>Bacillati</taxon>
        <taxon>Actinomycetota</taxon>
        <taxon>Actinomycetes</taxon>
        <taxon>Mycobacteriales</taxon>
        <taxon>Corynebacteriaceae</taxon>
        <taxon>Corynebacterium</taxon>
    </lineage>
</organism>
<dbReference type="EMBL" id="AHAE01000027">
    <property type="protein sequence ID" value="EJZ82598.1"/>
    <property type="molecule type" value="Genomic_DNA"/>
</dbReference>
<dbReference type="GO" id="GO:0015171">
    <property type="term" value="F:amino acid transmembrane transporter activity"/>
    <property type="evidence" value="ECO:0007669"/>
    <property type="project" value="TreeGrafter"/>
</dbReference>
<accession>I7KIB5</accession>
<dbReference type="PANTHER" id="PTHR30086:SF17">
    <property type="entry name" value="LYSE FAMILY TRANSLOCATOR"/>
    <property type="match status" value="1"/>
</dbReference>
<dbReference type="Pfam" id="PF01810">
    <property type="entry name" value="LysE"/>
    <property type="match status" value="1"/>
</dbReference>
<evidence type="ECO:0000313" key="9">
    <source>
        <dbReference type="Proteomes" id="UP000006078"/>
    </source>
</evidence>